<dbReference type="Proteomes" id="UP001163046">
    <property type="component" value="Unassembled WGS sequence"/>
</dbReference>
<evidence type="ECO:0008006" key="12">
    <source>
        <dbReference type="Google" id="ProtNLM"/>
    </source>
</evidence>
<organism evidence="10 11">
    <name type="scientific">Desmophyllum pertusum</name>
    <dbReference type="NCBI Taxonomy" id="174260"/>
    <lineage>
        <taxon>Eukaryota</taxon>
        <taxon>Metazoa</taxon>
        <taxon>Cnidaria</taxon>
        <taxon>Anthozoa</taxon>
        <taxon>Hexacorallia</taxon>
        <taxon>Scleractinia</taxon>
        <taxon>Caryophylliina</taxon>
        <taxon>Caryophylliidae</taxon>
        <taxon>Desmophyllum</taxon>
    </lineage>
</organism>
<dbReference type="Gene3D" id="3.90.70.10">
    <property type="entry name" value="Cysteine proteinases"/>
    <property type="match status" value="1"/>
</dbReference>
<dbReference type="GO" id="GO:0006508">
    <property type="term" value="P:proteolysis"/>
    <property type="evidence" value="ECO:0007669"/>
    <property type="project" value="UniProtKB-KW"/>
</dbReference>
<comment type="similarity">
    <text evidence="1">Belongs to the peptidase C1 family.</text>
</comment>
<keyword evidence="5" id="KW-0865">Zymogen</keyword>
<dbReference type="SMART" id="SM00848">
    <property type="entry name" value="Inhibitor_I29"/>
    <property type="match status" value="1"/>
</dbReference>
<reference evidence="10" key="1">
    <citation type="submission" date="2023-01" db="EMBL/GenBank/DDBJ databases">
        <title>Genome assembly of the deep-sea coral Lophelia pertusa.</title>
        <authorList>
            <person name="Herrera S."/>
            <person name="Cordes E."/>
        </authorList>
    </citation>
    <scope>NUCLEOTIDE SEQUENCE</scope>
    <source>
        <strain evidence="10">USNM1676648</strain>
        <tissue evidence="10">Polyp</tissue>
    </source>
</reference>
<name>A0A9X0CRY0_9CNID</name>
<dbReference type="PROSITE" id="PS00139">
    <property type="entry name" value="THIOL_PROTEASE_CYS"/>
    <property type="match status" value="1"/>
</dbReference>
<sequence>MASERTVIPSLLALAVLCLFVTGMYQLYGGNGDLMISRRSLEKKNKTVHLIKFPHNYHATGRLFLPHSNIVEPFEIWFSSEFNRSRIDYYYGTDKTYQRADLGKYGVTFKVVPMYTKKIGNYIGCWNLEGHKGWPIIPQPIVPNMTYFKYSGEEVYMGTPATKWEYRYLAFGLLNTHTILVSKLDPTRPVRYEMKGYDSLMASYYDSYVLEYISFEDWKPDLEKFELPKDQWCYNWSKSLDSHFVSNPMGEFMSYGEDIVDEMYHVYKQHHNKVHDSKHEHVKRKHIFRHNMRYIRSINRQNLTYKLAPNHLVDLTDEEYDGHAGVNEDNSTTHKGGVQLEEHHEAYSNMTSILKTIDVPDELDWRDYGAVTPVRGQGICGSCYALGAVGAVEGAHFMKTGQLVELSAQQVIDCSWGSGNHGCRGGWYNKALSWIYLNGVAKAKNYGPYLAQEGYCETIGLQERVKIDAFAFVPKYNTSALKRAIAKYGPACVSINQKPLSLKFYSWGVYDNPECVYNSPENAMWNKQSSANEAQYYIPSYVYSAPYNTQYPVQWGTQESLMKPAMEAISPYDENFAVQSDMRQYLPSEVSTRTALEVDTASDNMRDIVQDSSSLSLGLQKPYGLLNEQDKEPMLTTTQPTPKITKKELKEQ</sequence>
<gene>
    <name evidence="10" type="ORF">OS493_009134</name>
</gene>
<comment type="caution">
    <text evidence="10">The sequence shown here is derived from an EMBL/GenBank/DDBJ whole genome shotgun (WGS) entry which is preliminary data.</text>
</comment>
<keyword evidence="6" id="KW-1015">Disulfide bond</keyword>
<evidence type="ECO:0000256" key="6">
    <source>
        <dbReference type="ARBA" id="ARBA00023157"/>
    </source>
</evidence>
<dbReference type="AlphaFoldDB" id="A0A9X0CRY0"/>
<dbReference type="EMBL" id="MU826829">
    <property type="protein sequence ID" value="KAJ7373812.1"/>
    <property type="molecule type" value="Genomic_DNA"/>
</dbReference>
<evidence type="ECO:0000259" key="9">
    <source>
        <dbReference type="SMART" id="SM00848"/>
    </source>
</evidence>
<feature type="region of interest" description="Disordered" evidence="7">
    <location>
        <begin position="624"/>
        <end position="652"/>
    </location>
</feature>
<evidence type="ECO:0000259" key="8">
    <source>
        <dbReference type="SMART" id="SM00645"/>
    </source>
</evidence>
<dbReference type="Pfam" id="PF08246">
    <property type="entry name" value="Inhibitor_I29"/>
    <property type="match status" value="1"/>
</dbReference>
<dbReference type="InterPro" id="IPR013128">
    <property type="entry name" value="Peptidase_C1A"/>
</dbReference>
<keyword evidence="4" id="KW-0788">Thiol protease</keyword>
<dbReference type="InterPro" id="IPR013201">
    <property type="entry name" value="Prot_inhib_I29"/>
</dbReference>
<evidence type="ECO:0000313" key="11">
    <source>
        <dbReference type="Proteomes" id="UP001163046"/>
    </source>
</evidence>
<dbReference type="InterPro" id="IPR000668">
    <property type="entry name" value="Peptidase_C1A_C"/>
</dbReference>
<dbReference type="GO" id="GO:0008234">
    <property type="term" value="F:cysteine-type peptidase activity"/>
    <property type="evidence" value="ECO:0007669"/>
    <property type="project" value="UniProtKB-KW"/>
</dbReference>
<evidence type="ECO:0000256" key="3">
    <source>
        <dbReference type="ARBA" id="ARBA00022801"/>
    </source>
</evidence>
<dbReference type="Pfam" id="PF00112">
    <property type="entry name" value="Peptidase_C1"/>
    <property type="match status" value="1"/>
</dbReference>
<proteinExistence type="inferred from homology"/>
<dbReference type="InterPro" id="IPR038765">
    <property type="entry name" value="Papain-like_cys_pep_sf"/>
</dbReference>
<evidence type="ECO:0000256" key="5">
    <source>
        <dbReference type="ARBA" id="ARBA00023145"/>
    </source>
</evidence>
<keyword evidence="3" id="KW-0378">Hydrolase</keyword>
<evidence type="ECO:0000256" key="2">
    <source>
        <dbReference type="ARBA" id="ARBA00022670"/>
    </source>
</evidence>
<dbReference type="OrthoDB" id="65740at2759"/>
<evidence type="ECO:0000256" key="4">
    <source>
        <dbReference type="ARBA" id="ARBA00022807"/>
    </source>
</evidence>
<dbReference type="InterPro" id="IPR000169">
    <property type="entry name" value="Pept_cys_AS"/>
</dbReference>
<dbReference type="InterPro" id="IPR039417">
    <property type="entry name" value="Peptidase_C1A_papain-like"/>
</dbReference>
<keyword evidence="11" id="KW-1185">Reference proteome</keyword>
<feature type="domain" description="Peptidase C1A papain C-terminal" evidence="8">
    <location>
        <begin position="359"/>
        <end position="538"/>
    </location>
</feature>
<evidence type="ECO:0000256" key="1">
    <source>
        <dbReference type="ARBA" id="ARBA00008455"/>
    </source>
</evidence>
<evidence type="ECO:0000256" key="7">
    <source>
        <dbReference type="SAM" id="MobiDB-lite"/>
    </source>
</evidence>
<keyword evidence="2" id="KW-0645">Protease</keyword>
<dbReference type="CDD" id="cd02248">
    <property type="entry name" value="Peptidase_C1A"/>
    <property type="match status" value="1"/>
</dbReference>
<protein>
    <recommendedName>
        <fullName evidence="12">Counting factor associated protein D</fullName>
    </recommendedName>
</protein>
<dbReference type="SUPFAM" id="SSF54001">
    <property type="entry name" value="Cysteine proteinases"/>
    <property type="match status" value="1"/>
</dbReference>
<feature type="domain" description="Cathepsin propeptide inhibitor" evidence="9">
    <location>
        <begin position="264"/>
        <end position="320"/>
    </location>
</feature>
<dbReference type="PANTHER" id="PTHR12411">
    <property type="entry name" value="CYSTEINE PROTEASE FAMILY C1-RELATED"/>
    <property type="match status" value="1"/>
</dbReference>
<evidence type="ECO:0000313" key="10">
    <source>
        <dbReference type="EMBL" id="KAJ7373812.1"/>
    </source>
</evidence>
<accession>A0A9X0CRY0</accession>
<dbReference type="SMART" id="SM00645">
    <property type="entry name" value="Pept_C1"/>
    <property type="match status" value="1"/>
</dbReference>